<dbReference type="EMBL" id="BMFC01000009">
    <property type="protein sequence ID" value="GGC12895.1"/>
    <property type="molecule type" value="Genomic_DNA"/>
</dbReference>
<organism evidence="2 3">
    <name type="scientific">Marivita lacus</name>
    <dbReference type="NCBI Taxonomy" id="1323742"/>
    <lineage>
        <taxon>Bacteria</taxon>
        <taxon>Pseudomonadati</taxon>
        <taxon>Pseudomonadota</taxon>
        <taxon>Alphaproteobacteria</taxon>
        <taxon>Rhodobacterales</taxon>
        <taxon>Roseobacteraceae</taxon>
        <taxon>Marivita</taxon>
    </lineage>
</organism>
<keyword evidence="1" id="KW-1133">Transmembrane helix</keyword>
<evidence type="ECO:0000313" key="2">
    <source>
        <dbReference type="EMBL" id="GGC12895.1"/>
    </source>
</evidence>
<gene>
    <name evidence="2" type="ORF">GCM10011363_32000</name>
</gene>
<keyword evidence="1" id="KW-0472">Membrane</keyword>
<proteinExistence type="predicted"/>
<accession>A0ABQ1KYS3</accession>
<protein>
    <submittedName>
        <fullName evidence="2">Uncharacterized protein</fullName>
    </submittedName>
</protein>
<comment type="caution">
    <text evidence="2">The sequence shown here is derived from an EMBL/GenBank/DDBJ whole genome shotgun (WGS) entry which is preliminary data.</text>
</comment>
<sequence>MMKIEKSDAWKRQELATMERMQRDMARYTHPVIRVVGLCGVAYLASWAVVMVLGAAAGAMVAVAAMSASVLVLVAPAFVLAVGVERYLRGRLARISG</sequence>
<evidence type="ECO:0000256" key="1">
    <source>
        <dbReference type="SAM" id="Phobius"/>
    </source>
</evidence>
<feature type="transmembrane region" description="Helical" evidence="1">
    <location>
        <begin position="59"/>
        <end position="84"/>
    </location>
</feature>
<dbReference type="RefSeq" id="WP_188483048.1">
    <property type="nucleotide sequence ID" value="NZ_BMFC01000009.1"/>
</dbReference>
<feature type="transmembrane region" description="Helical" evidence="1">
    <location>
        <begin position="32"/>
        <end position="53"/>
    </location>
</feature>
<keyword evidence="3" id="KW-1185">Reference proteome</keyword>
<reference evidence="3" key="1">
    <citation type="journal article" date="2019" name="Int. J. Syst. Evol. Microbiol.">
        <title>The Global Catalogue of Microorganisms (GCM) 10K type strain sequencing project: providing services to taxonomists for standard genome sequencing and annotation.</title>
        <authorList>
            <consortium name="The Broad Institute Genomics Platform"/>
            <consortium name="The Broad Institute Genome Sequencing Center for Infectious Disease"/>
            <person name="Wu L."/>
            <person name="Ma J."/>
        </authorList>
    </citation>
    <scope>NUCLEOTIDE SEQUENCE [LARGE SCALE GENOMIC DNA]</scope>
    <source>
        <strain evidence="3">CGMCC 1.12478</strain>
    </source>
</reference>
<evidence type="ECO:0000313" key="3">
    <source>
        <dbReference type="Proteomes" id="UP000645462"/>
    </source>
</evidence>
<dbReference type="Proteomes" id="UP000645462">
    <property type="component" value="Unassembled WGS sequence"/>
</dbReference>
<name>A0ABQ1KYS3_9RHOB</name>
<keyword evidence="1" id="KW-0812">Transmembrane</keyword>